<dbReference type="GO" id="GO:0006826">
    <property type="term" value="P:iron ion transport"/>
    <property type="evidence" value="ECO:0007669"/>
    <property type="project" value="UniProtKB-KW"/>
</dbReference>
<feature type="binding site" evidence="4">
    <location>
        <position position="228"/>
    </location>
    <ligand>
        <name>Fe cation</name>
        <dbReference type="ChEBI" id="CHEBI:24875"/>
    </ligand>
</feature>
<keyword evidence="4" id="KW-0408">Iron</keyword>
<accession>A0A4R7HZV9</accession>
<gene>
    <name evidence="5" type="ORF">BDK89_2284</name>
</gene>
<dbReference type="RefSeq" id="WP_133869039.1">
    <property type="nucleotide sequence ID" value="NZ_SOAU01000001.1"/>
</dbReference>
<evidence type="ECO:0000256" key="3">
    <source>
        <dbReference type="ARBA" id="ARBA00022729"/>
    </source>
</evidence>
<keyword evidence="2" id="KW-0813">Transport</keyword>
<keyword evidence="2" id="KW-0406">Ion transport</keyword>
<evidence type="ECO:0000256" key="2">
    <source>
        <dbReference type="ARBA" id="ARBA00022496"/>
    </source>
</evidence>
<protein>
    <submittedName>
        <fullName evidence="5">Iron(III) transport system substrate-binding protein</fullName>
    </submittedName>
</protein>
<evidence type="ECO:0000313" key="6">
    <source>
        <dbReference type="Proteomes" id="UP000294558"/>
    </source>
</evidence>
<feature type="binding site" evidence="4">
    <location>
        <position position="227"/>
    </location>
    <ligand>
        <name>Fe cation</name>
        <dbReference type="ChEBI" id="CHEBI:24875"/>
    </ligand>
</feature>
<dbReference type="PANTHER" id="PTHR30006">
    <property type="entry name" value="THIAMINE-BINDING PERIPLASMIC PROTEIN-RELATED"/>
    <property type="match status" value="1"/>
</dbReference>
<dbReference type="EMBL" id="SOAU01000001">
    <property type="protein sequence ID" value="TDT16691.1"/>
    <property type="molecule type" value="Genomic_DNA"/>
</dbReference>
<dbReference type="Gene3D" id="3.40.190.10">
    <property type="entry name" value="Periplasmic binding protein-like II"/>
    <property type="match status" value="2"/>
</dbReference>
<dbReference type="PROSITE" id="PS51257">
    <property type="entry name" value="PROKAR_LIPOPROTEIN"/>
    <property type="match status" value="1"/>
</dbReference>
<reference evidence="5 6" key="1">
    <citation type="submission" date="2019-03" db="EMBL/GenBank/DDBJ databases">
        <title>Sequencing the genomes of 1000 actinobacteria strains.</title>
        <authorList>
            <person name="Klenk H.-P."/>
        </authorList>
    </citation>
    <scope>NUCLEOTIDE SEQUENCE [LARGE SCALE GENOMIC DNA]</scope>
    <source>
        <strain evidence="5 6">DSM 18936</strain>
    </source>
</reference>
<keyword evidence="4" id="KW-0479">Metal-binding</keyword>
<dbReference type="PANTHER" id="PTHR30006:SF15">
    <property type="entry name" value="IRON-UTILIZATION PERIPLASMIC PROTEIN"/>
    <property type="match status" value="1"/>
</dbReference>
<dbReference type="GO" id="GO:0046872">
    <property type="term" value="F:metal ion binding"/>
    <property type="evidence" value="ECO:0007669"/>
    <property type="project" value="UniProtKB-KW"/>
</dbReference>
<dbReference type="Pfam" id="PF13343">
    <property type="entry name" value="SBP_bac_6"/>
    <property type="match status" value="1"/>
</dbReference>
<feature type="binding site" evidence="4">
    <location>
        <position position="42"/>
    </location>
    <ligand>
        <name>Fe cation</name>
        <dbReference type="ChEBI" id="CHEBI:24875"/>
    </ligand>
</feature>
<comment type="similarity">
    <text evidence="1">Belongs to the bacterial solute-binding protein 1 family.</text>
</comment>
<dbReference type="GO" id="GO:0030288">
    <property type="term" value="C:outer membrane-bounded periplasmic space"/>
    <property type="evidence" value="ECO:0007669"/>
    <property type="project" value="TreeGrafter"/>
</dbReference>
<keyword evidence="6" id="KW-1185">Reference proteome</keyword>
<comment type="caution">
    <text evidence="5">The sequence shown here is derived from an EMBL/GenBank/DDBJ whole genome shotgun (WGS) entry which is preliminary data.</text>
</comment>
<dbReference type="PIRSF" id="PIRSF002825">
    <property type="entry name" value="CfbpA"/>
    <property type="match status" value="1"/>
</dbReference>
<dbReference type="Proteomes" id="UP000294558">
    <property type="component" value="Unassembled WGS sequence"/>
</dbReference>
<proteinExistence type="inferred from homology"/>
<dbReference type="InterPro" id="IPR026045">
    <property type="entry name" value="Ferric-bd"/>
</dbReference>
<evidence type="ECO:0000256" key="1">
    <source>
        <dbReference type="ARBA" id="ARBA00008520"/>
    </source>
</evidence>
<organism evidence="5 6">
    <name type="scientific">Ilumatobacter fluminis</name>
    <dbReference type="NCBI Taxonomy" id="467091"/>
    <lineage>
        <taxon>Bacteria</taxon>
        <taxon>Bacillati</taxon>
        <taxon>Actinomycetota</taxon>
        <taxon>Acidimicrobiia</taxon>
        <taxon>Acidimicrobiales</taxon>
        <taxon>Ilumatobacteraceae</taxon>
        <taxon>Ilumatobacter</taxon>
    </lineage>
</organism>
<sequence length="341" mass="37172">MTPRIDRRHARRLALPILAVGGIALAGCGGDDDVLRVYSGRHYGIEAAFEQFTEETGIEVEFLTGNDAELRERIAAEGDETKADAYITVDAGNLAAAAEEGLFQPIESEVLSSAIPAELSDPDGLWYGLTVRARTIVYNPDEIAVDDLPTSYEELADPEWNDRVCMRNASNVYQQSLVASLIEHHGYDGALEIVEGWAANADIMGNDVLILEAVNDGLCEVGVTNHYYLAREYDENPDFDVELIWANQDDRGTHVNVSGGGITTHSSHPEDALVFLEWLATDGQQVLIGGNHEFPANPDVPPDEVLVERFGVDFVRDPLQASVFGALNPDAVRLMDEAGYG</sequence>
<keyword evidence="2" id="KW-0410">Iron transport</keyword>
<name>A0A4R7HZV9_9ACTN</name>
<evidence type="ECO:0000256" key="4">
    <source>
        <dbReference type="PIRSR" id="PIRSR002825-1"/>
    </source>
</evidence>
<dbReference type="AlphaFoldDB" id="A0A4R7HZV9"/>
<dbReference type="SUPFAM" id="SSF53850">
    <property type="entry name" value="Periplasmic binding protein-like II"/>
    <property type="match status" value="1"/>
</dbReference>
<dbReference type="OrthoDB" id="9769567at2"/>
<evidence type="ECO:0000313" key="5">
    <source>
        <dbReference type="EMBL" id="TDT16691.1"/>
    </source>
</evidence>
<keyword evidence="3" id="KW-0732">Signal</keyword>